<evidence type="ECO:0000313" key="2">
    <source>
        <dbReference type="Proteomes" id="UP000266841"/>
    </source>
</evidence>
<name>K0RWX3_THAOC</name>
<dbReference type="EMBL" id="AGNL01028054">
    <property type="protein sequence ID" value="EJK57485.1"/>
    <property type="molecule type" value="Genomic_DNA"/>
</dbReference>
<protein>
    <submittedName>
        <fullName evidence="1">Uncharacterized protein</fullName>
    </submittedName>
</protein>
<keyword evidence="2" id="KW-1185">Reference proteome</keyword>
<feature type="non-terminal residue" evidence="1">
    <location>
        <position position="1"/>
    </location>
</feature>
<dbReference type="Proteomes" id="UP000266841">
    <property type="component" value="Unassembled WGS sequence"/>
</dbReference>
<comment type="caution">
    <text evidence="1">The sequence shown here is derived from an EMBL/GenBank/DDBJ whole genome shotgun (WGS) entry which is preliminary data.</text>
</comment>
<organism evidence="1 2">
    <name type="scientific">Thalassiosira oceanica</name>
    <name type="common">Marine diatom</name>
    <dbReference type="NCBI Taxonomy" id="159749"/>
    <lineage>
        <taxon>Eukaryota</taxon>
        <taxon>Sar</taxon>
        <taxon>Stramenopiles</taxon>
        <taxon>Ochrophyta</taxon>
        <taxon>Bacillariophyta</taxon>
        <taxon>Coscinodiscophyceae</taxon>
        <taxon>Thalassiosirophycidae</taxon>
        <taxon>Thalassiosirales</taxon>
        <taxon>Thalassiosiraceae</taxon>
        <taxon>Thalassiosira</taxon>
    </lineage>
</organism>
<reference evidence="1 2" key="1">
    <citation type="journal article" date="2012" name="Genome Biol.">
        <title>Genome and low-iron response of an oceanic diatom adapted to chronic iron limitation.</title>
        <authorList>
            <person name="Lommer M."/>
            <person name="Specht M."/>
            <person name="Roy A.S."/>
            <person name="Kraemer L."/>
            <person name="Andreson R."/>
            <person name="Gutowska M.A."/>
            <person name="Wolf J."/>
            <person name="Bergner S.V."/>
            <person name="Schilhabel M.B."/>
            <person name="Klostermeier U.C."/>
            <person name="Beiko R.G."/>
            <person name="Rosenstiel P."/>
            <person name="Hippler M."/>
            <person name="Laroche J."/>
        </authorList>
    </citation>
    <scope>NUCLEOTIDE SEQUENCE [LARGE SCALE GENOMIC DNA]</scope>
    <source>
        <strain evidence="1 2">CCMP1005</strain>
    </source>
</reference>
<gene>
    <name evidence="1" type="ORF">THAOC_22464</name>
</gene>
<evidence type="ECO:0000313" key="1">
    <source>
        <dbReference type="EMBL" id="EJK57485.1"/>
    </source>
</evidence>
<dbReference type="AlphaFoldDB" id="K0RWX3"/>
<accession>K0RWX3</accession>
<proteinExistence type="predicted"/>
<sequence>LQLSDQLCVKLRWHQRASTDGWARLEGRATNLETGGKLRVREAEREARQSRRSSWLGETNSRGTAVVHVEVFSGKPGRLVEMSYYNCVAVERSHLQSADSRQVSAQSVEWCRDDDQYPKRHGWQCWQSATAGRSFKSRMSRSEIAGRQELKAGLARSDCQEPTAGLSTTSSLLPYGDADFSSQSQTMRASIKQRLATSKVDYSIDEFSQMDGMGCHAS</sequence>